<dbReference type="AlphaFoldDB" id="A0A9P1GNP7"/>
<feature type="compositionally biased region" description="Basic and acidic residues" evidence="2">
    <location>
        <begin position="322"/>
        <end position="336"/>
    </location>
</feature>
<feature type="coiled-coil region" evidence="1">
    <location>
        <begin position="21"/>
        <end position="95"/>
    </location>
</feature>
<accession>A0A9P1GNP7</accession>
<feature type="compositionally biased region" description="Low complexity" evidence="2">
    <location>
        <begin position="337"/>
        <end position="350"/>
    </location>
</feature>
<keyword evidence="5" id="KW-1185">Reference proteome</keyword>
<dbReference type="EMBL" id="CAMXCT020006681">
    <property type="protein sequence ID" value="CAL1171588.1"/>
    <property type="molecule type" value="Genomic_DNA"/>
</dbReference>
<feature type="region of interest" description="Disordered" evidence="2">
    <location>
        <begin position="249"/>
        <end position="377"/>
    </location>
</feature>
<organism evidence="3">
    <name type="scientific">Cladocopium goreaui</name>
    <dbReference type="NCBI Taxonomy" id="2562237"/>
    <lineage>
        <taxon>Eukaryota</taxon>
        <taxon>Sar</taxon>
        <taxon>Alveolata</taxon>
        <taxon>Dinophyceae</taxon>
        <taxon>Suessiales</taxon>
        <taxon>Symbiodiniaceae</taxon>
        <taxon>Cladocopium</taxon>
    </lineage>
</organism>
<reference evidence="4" key="2">
    <citation type="submission" date="2024-04" db="EMBL/GenBank/DDBJ databases">
        <authorList>
            <person name="Chen Y."/>
            <person name="Shah S."/>
            <person name="Dougan E. K."/>
            <person name="Thang M."/>
            <person name="Chan C."/>
        </authorList>
    </citation>
    <scope>NUCLEOTIDE SEQUENCE [LARGE SCALE GENOMIC DNA]</scope>
</reference>
<dbReference type="EMBL" id="CAMXCT030006681">
    <property type="protein sequence ID" value="CAL4805525.1"/>
    <property type="molecule type" value="Genomic_DNA"/>
</dbReference>
<dbReference type="OrthoDB" id="449206at2759"/>
<proteinExistence type="predicted"/>
<feature type="compositionally biased region" description="Low complexity" evidence="2">
    <location>
        <begin position="362"/>
        <end position="377"/>
    </location>
</feature>
<evidence type="ECO:0000256" key="1">
    <source>
        <dbReference type="SAM" id="Coils"/>
    </source>
</evidence>
<comment type="caution">
    <text evidence="3">The sequence shown here is derived from an EMBL/GenBank/DDBJ whole genome shotgun (WGS) entry which is preliminary data.</text>
</comment>
<name>A0A9P1GNP7_9DINO</name>
<evidence type="ECO:0000313" key="3">
    <source>
        <dbReference type="EMBL" id="CAI4018213.1"/>
    </source>
</evidence>
<protein>
    <submittedName>
        <fullName evidence="3">Uncharacterized protein</fullName>
    </submittedName>
</protein>
<dbReference type="Proteomes" id="UP001152797">
    <property type="component" value="Unassembled WGS sequence"/>
</dbReference>
<dbReference type="EMBL" id="CAMXCT010006681">
    <property type="protein sequence ID" value="CAI4018213.1"/>
    <property type="molecule type" value="Genomic_DNA"/>
</dbReference>
<sequence length="377" mass="40459">MHHRSPLFGGTPGLEPVALRIARINEDLAELQDMLEVAMRDMDSQQAEAALELQRLRARLLDGLCPVKLRQSERVKRLAKRLARLEQNVGREQTECVRVMEAVLSTVERNGAVAEAVCQHLGTRRAVGHGYQDEVRERGLPPSAAVEDYPDQTLQTLRAEPSGCRKSKVIDERQGDAGAIIEEAMQAMQKMLASLERHTEEATREDAEGFPEQTDVPHEAGYPHADCAGGTLSDGRSIAGLQRVVQPSLADAEPAEDTKHERVEASDGTGVQKTNEADPSGTDSLQTVPAIAAFNSNGGSEDVTPAPRGQVPLETSSGGVMDGDRRAPIVEVRRLSSQEGSEEGSSSGSSPTENLVAKRVTSSDASSSSGSGVIERE</sequence>
<gene>
    <name evidence="3" type="ORF">C1SCF055_LOCUS42805</name>
</gene>
<evidence type="ECO:0000313" key="5">
    <source>
        <dbReference type="Proteomes" id="UP001152797"/>
    </source>
</evidence>
<evidence type="ECO:0000256" key="2">
    <source>
        <dbReference type="SAM" id="MobiDB-lite"/>
    </source>
</evidence>
<keyword evidence="1" id="KW-0175">Coiled coil</keyword>
<feature type="compositionally biased region" description="Basic and acidic residues" evidence="2">
    <location>
        <begin position="256"/>
        <end position="265"/>
    </location>
</feature>
<reference evidence="3" key="1">
    <citation type="submission" date="2022-10" db="EMBL/GenBank/DDBJ databases">
        <authorList>
            <person name="Chen Y."/>
            <person name="Dougan E. K."/>
            <person name="Chan C."/>
            <person name="Rhodes N."/>
            <person name="Thang M."/>
        </authorList>
    </citation>
    <scope>NUCLEOTIDE SEQUENCE</scope>
</reference>
<evidence type="ECO:0000313" key="4">
    <source>
        <dbReference type="EMBL" id="CAL1171588.1"/>
    </source>
</evidence>